<reference evidence="7 8" key="1">
    <citation type="submission" date="2006-03" db="EMBL/GenBank/DDBJ databases">
        <title>Complete sequence of chromosome of Nitrobacter hamburgensis X14.</title>
        <authorList>
            <consortium name="US DOE Joint Genome Institute"/>
            <person name="Copeland A."/>
            <person name="Lucas S."/>
            <person name="Lapidus A."/>
            <person name="Barry K."/>
            <person name="Detter J.C."/>
            <person name="Glavina del Rio T."/>
            <person name="Hammon N."/>
            <person name="Israni S."/>
            <person name="Dalin E."/>
            <person name="Tice H."/>
            <person name="Pitluck S."/>
            <person name="Chain P."/>
            <person name="Malfatti S."/>
            <person name="Shin M."/>
            <person name="Vergez L."/>
            <person name="Schmutz J."/>
            <person name="Larimer F."/>
            <person name="Land M."/>
            <person name="Hauser L."/>
            <person name="Kyrpides N."/>
            <person name="Ivanova N."/>
            <person name="Ward B."/>
            <person name="Arp D."/>
            <person name="Klotz M."/>
            <person name="Stein L."/>
            <person name="O'Mullan G."/>
            <person name="Starkenburg S."/>
            <person name="Sayavedra L."/>
            <person name="Poret-Peterson A.T."/>
            <person name="Gentry M.E."/>
            <person name="Bruce D."/>
            <person name="Richardson P."/>
        </authorList>
    </citation>
    <scope>NUCLEOTIDE SEQUENCE [LARGE SCALE GENOMIC DNA]</scope>
    <source>
        <strain evidence="8">DSM 10229 / NCIMB 13809 / X14</strain>
    </source>
</reference>
<evidence type="ECO:0000256" key="5">
    <source>
        <dbReference type="PROSITE-ProRule" id="PRU00339"/>
    </source>
</evidence>
<feature type="repeat" description="TPR" evidence="5">
    <location>
        <begin position="131"/>
        <end position="164"/>
    </location>
</feature>
<keyword evidence="5" id="KW-0802">TPR repeat</keyword>
<evidence type="ECO:0000256" key="3">
    <source>
        <dbReference type="ARBA" id="ARBA00022989"/>
    </source>
</evidence>
<organism evidence="7 8">
    <name type="scientific">Nitrobacter hamburgensis (strain DSM 10229 / NCIMB 13809 / X14)</name>
    <dbReference type="NCBI Taxonomy" id="323097"/>
    <lineage>
        <taxon>Bacteria</taxon>
        <taxon>Pseudomonadati</taxon>
        <taxon>Pseudomonadota</taxon>
        <taxon>Alphaproteobacteria</taxon>
        <taxon>Hyphomicrobiales</taxon>
        <taxon>Nitrobacteraceae</taxon>
        <taxon>Nitrobacter</taxon>
    </lineage>
</organism>
<dbReference type="InterPro" id="IPR019734">
    <property type="entry name" value="TPR_rpt"/>
</dbReference>
<evidence type="ECO:0000256" key="2">
    <source>
        <dbReference type="ARBA" id="ARBA00022692"/>
    </source>
</evidence>
<dbReference type="RefSeq" id="WP_011510736.1">
    <property type="nucleotide sequence ID" value="NC_007964.1"/>
</dbReference>
<protein>
    <submittedName>
        <fullName evidence="7">Tetratricopeptide TPR_2</fullName>
    </submittedName>
</protein>
<dbReference type="Gene3D" id="1.25.40.10">
    <property type="entry name" value="Tetratricopeptide repeat domain"/>
    <property type="match status" value="1"/>
</dbReference>
<proteinExistence type="predicted"/>
<dbReference type="InterPro" id="IPR011990">
    <property type="entry name" value="TPR-like_helical_dom_sf"/>
</dbReference>
<sequence>MQKPKKRTRQQTDPSSPQGSALDLRSVEALAAMLGGTQQDDAVDAAQDIMYDAWEASDRRRRIALAKKALKTSPLCADAYVLLAQEAAQNPDEAIDLYRQGVEAGEKVLGKASFQEDVGQFWGLLETRPYMRARRGLAQALWDKSHRDEAVIHFQAMLDLNPNDNQGIRYVLLDCLLTLGRDHEAAGLIERYSEDGSAAWSWSRALLEFRRNGDAAKSRAALSQAMSDNEHVAPLLLGDRKMPRRLPAYISWGGKDEAVAYVHGAAAGWAAADGALAWLRANKER</sequence>
<accession>Q1QL38</accession>
<keyword evidence="2" id="KW-0812">Transmembrane</keyword>
<evidence type="ECO:0000256" key="4">
    <source>
        <dbReference type="ARBA" id="ARBA00023136"/>
    </source>
</evidence>
<dbReference type="PROSITE" id="PS50005">
    <property type="entry name" value="TPR"/>
    <property type="match status" value="1"/>
</dbReference>
<dbReference type="GO" id="GO:0016020">
    <property type="term" value="C:membrane"/>
    <property type="evidence" value="ECO:0007669"/>
    <property type="project" value="UniProtKB-SubCell"/>
</dbReference>
<evidence type="ECO:0000256" key="6">
    <source>
        <dbReference type="SAM" id="MobiDB-lite"/>
    </source>
</evidence>
<dbReference type="InterPro" id="IPR007311">
    <property type="entry name" value="ST7"/>
</dbReference>
<keyword evidence="8" id="KW-1185">Reference proteome</keyword>
<dbReference type="EMBL" id="CP000319">
    <property type="protein sequence ID" value="ABE63059.1"/>
    <property type="molecule type" value="Genomic_DNA"/>
</dbReference>
<dbReference type="PANTHER" id="PTHR12745:SF6">
    <property type="entry name" value="PROTEIN ST7 HOMOLOG"/>
    <property type="match status" value="1"/>
</dbReference>
<dbReference type="Pfam" id="PF04184">
    <property type="entry name" value="ST7"/>
    <property type="match status" value="1"/>
</dbReference>
<evidence type="ECO:0000256" key="1">
    <source>
        <dbReference type="ARBA" id="ARBA00004141"/>
    </source>
</evidence>
<comment type="subcellular location">
    <subcellularLocation>
        <location evidence="1">Membrane</location>
        <topology evidence="1">Multi-pass membrane protein</topology>
    </subcellularLocation>
</comment>
<name>Q1QL38_NITHX</name>
<dbReference type="Proteomes" id="UP000001953">
    <property type="component" value="Chromosome"/>
</dbReference>
<dbReference type="KEGG" id="nha:Nham_2267"/>
<evidence type="ECO:0000313" key="7">
    <source>
        <dbReference type="EMBL" id="ABE63059.1"/>
    </source>
</evidence>
<dbReference type="PANTHER" id="PTHR12745">
    <property type="entry name" value="SUPPRESSION OF TUMORIGENICITY 7"/>
    <property type="match status" value="1"/>
</dbReference>
<dbReference type="AlphaFoldDB" id="Q1QL38"/>
<dbReference type="eggNOG" id="COG0457">
    <property type="taxonomic scope" value="Bacteria"/>
</dbReference>
<feature type="region of interest" description="Disordered" evidence="6">
    <location>
        <begin position="1"/>
        <end position="22"/>
    </location>
</feature>
<gene>
    <name evidence="7" type="ordered locus">Nham_2267</name>
</gene>
<dbReference type="SUPFAM" id="SSF48452">
    <property type="entry name" value="TPR-like"/>
    <property type="match status" value="1"/>
</dbReference>
<keyword evidence="4" id="KW-0472">Membrane</keyword>
<keyword evidence="3" id="KW-1133">Transmembrane helix</keyword>
<evidence type="ECO:0000313" key="8">
    <source>
        <dbReference type="Proteomes" id="UP000001953"/>
    </source>
</evidence>
<dbReference type="HOGENOM" id="CLU_071021_0_0_5"/>